<accession>A0A9Q0UIB6</accession>
<protein>
    <submittedName>
        <fullName evidence="2">PROTEIN LIKE COV 2</fullName>
    </submittedName>
</protein>
<feature type="compositionally biased region" description="Polar residues" evidence="1">
    <location>
        <begin position="7"/>
        <end position="16"/>
    </location>
</feature>
<reference evidence="2" key="2">
    <citation type="journal article" date="2023" name="Int. J. Mol. Sci.">
        <title>De Novo Assembly and Annotation of 11 Diverse Shrub Willow (Salix) Genomes Reveals Novel Gene Organization in Sex-Linked Regions.</title>
        <authorList>
            <person name="Hyden B."/>
            <person name="Feng K."/>
            <person name="Yates T.B."/>
            <person name="Jawdy S."/>
            <person name="Cereghino C."/>
            <person name="Smart L.B."/>
            <person name="Muchero W."/>
        </authorList>
    </citation>
    <scope>NUCLEOTIDE SEQUENCE [LARGE SCALE GENOMIC DNA]</scope>
    <source>
        <tissue evidence="2">Shoot tip</tissue>
    </source>
</reference>
<organism evidence="2 3">
    <name type="scientific">Salix viminalis</name>
    <name type="common">Common osier</name>
    <name type="synonym">Basket willow</name>
    <dbReference type="NCBI Taxonomy" id="40686"/>
    <lineage>
        <taxon>Eukaryota</taxon>
        <taxon>Viridiplantae</taxon>
        <taxon>Streptophyta</taxon>
        <taxon>Embryophyta</taxon>
        <taxon>Tracheophyta</taxon>
        <taxon>Spermatophyta</taxon>
        <taxon>Magnoliopsida</taxon>
        <taxon>eudicotyledons</taxon>
        <taxon>Gunneridae</taxon>
        <taxon>Pentapetalae</taxon>
        <taxon>rosids</taxon>
        <taxon>fabids</taxon>
        <taxon>Malpighiales</taxon>
        <taxon>Salicaceae</taxon>
        <taxon>Saliceae</taxon>
        <taxon>Salix</taxon>
    </lineage>
</organism>
<dbReference type="OrthoDB" id="534431at2759"/>
<proteinExistence type="predicted"/>
<keyword evidence="3" id="KW-1185">Reference proteome</keyword>
<name>A0A9Q0UIB6_SALVM</name>
<evidence type="ECO:0000313" key="2">
    <source>
        <dbReference type="EMBL" id="KAJ6730640.1"/>
    </source>
</evidence>
<reference evidence="2" key="1">
    <citation type="submission" date="2022-11" db="EMBL/GenBank/DDBJ databases">
        <authorList>
            <person name="Hyden B.L."/>
            <person name="Feng K."/>
            <person name="Yates T."/>
            <person name="Jawdy S."/>
            <person name="Smart L.B."/>
            <person name="Muchero W."/>
        </authorList>
    </citation>
    <scope>NUCLEOTIDE SEQUENCE</scope>
    <source>
        <tissue evidence="2">Shoot tip</tissue>
    </source>
</reference>
<dbReference type="Proteomes" id="UP001151529">
    <property type="component" value="Chromosome 2"/>
</dbReference>
<dbReference type="AlphaFoldDB" id="A0A9Q0UIB6"/>
<dbReference type="EMBL" id="JAPFFL010000004">
    <property type="protein sequence ID" value="KAJ6730640.1"/>
    <property type="molecule type" value="Genomic_DNA"/>
</dbReference>
<sequence>MEEAKELTSSSLSQGLTHHGPDPDDIPKSAPESPNSSTRKACYAVLQSWASKKFMTGCDIMELLPKDLALEREDATNNVLQNFAHQELMSQSGKIVWKYAHENQKPFTRKQHLQFPRVV</sequence>
<comment type="caution">
    <text evidence="2">The sequence shown here is derived from an EMBL/GenBank/DDBJ whole genome shotgun (WGS) entry which is preliminary data.</text>
</comment>
<feature type="region of interest" description="Disordered" evidence="1">
    <location>
        <begin position="1"/>
        <end position="38"/>
    </location>
</feature>
<evidence type="ECO:0000256" key="1">
    <source>
        <dbReference type="SAM" id="MobiDB-lite"/>
    </source>
</evidence>
<gene>
    <name evidence="2" type="ORF">OIU85_021439</name>
</gene>
<evidence type="ECO:0000313" key="3">
    <source>
        <dbReference type="Proteomes" id="UP001151529"/>
    </source>
</evidence>